<dbReference type="RefSeq" id="WP_203994072.1">
    <property type="nucleotide sequence ID" value="NZ_BOPG01000023.1"/>
</dbReference>
<comment type="caution">
    <text evidence="1">The sequence shown here is derived from an EMBL/GenBank/DDBJ whole genome shotgun (WGS) entry which is preliminary data.</text>
</comment>
<sequence>MDAEHHDPWSDATRQAMERLMALGVLVEAGSRLHAENKRQAAGRTEQRAAKLADDARRAATAQREAGALSKRQARDWARFAGDPQRLRDHLAGLPFQELARQWGAELRYADTDPVAATVLAAAEADLRQRAPGLMNFYDQQRADGTSRAEAMTNAVRYTWRGDGPARPHGGRPPTAGALPRLSEELETALADLARTAGPIERSRLVRNLEDAGWSTESIDHIETLLDRHAPAAAPDGPGRTAAQVAAESFPVPARRVLTAHPAAMPARARAANPIHRRTR</sequence>
<evidence type="ECO:0000313" key="1">
    <source>
        <dbReference type="EMBL" id="GIJ56194.1"/>
    </source>
</evidence>
<name>A0A8J3Z251_9ACTN</name>
<organism evidence="1 2">
    <name type="scientific">Virgisporangium aurantiacum</name>
    <dbReference type="NCBI Taxonomy" id="175570"/>
    <lineage>
        <taxon>Bacteria</taxon>
        <taxon>Bacillati</taxon>
        <taxon>Actinomycetota</taxon>
        <taxon>Actinomycetes</taxon>
        <taxon>Micromonosporales</taxon>
        <taxon>Micromonosporaceae</taxon>
        <taxon>Virgisporangium</taxon>
    </lineage>
</organism>
<dbReference type="EMBL" id="BOPG01000023">
    <property type="protein sequence ID" value="GIJ56194.1"/>
    <property type="molecule type" value="Genomic_DNA"/>
</dbReference>
<protein>
    <submittedName>
        <fullName evidence="1">Uncharacterized protein</fullName>
    </submittedName>
</protein>
<dbReference type="AlphaFoldDB" id="A0A8J3Z251"/>
<gene>
    <name evidence="1" type="ORF">Vau01_037100</name>
</gene>
<evidence type="ECO:0000313" key="2">
    <source>
        <dbReference type="Proteomes" id="UP000612585"/>
    </source>
</evidence>
<reference evidence="1" key="1">
    <citation type="submission" date="2021-01" db="EMBL/GenBank/DDBJ databases">
        <title>Whole genome shotgun sequence of Virgisporangium aurantiacum NBRC 16421.</title>
        <authorList>
            <person name="Komaki H."/>
            <person name="Tamura T."/>
        </authorList>
    </citation>
    <scope>NUCLEOTIDE SEQUENCE</scope>
    <source>
        <strain evidence="1">NBRC 16421</strain>
    </source>
</reference>
<proteinExistence type="predicted"/>
<accession>A0A8J3Z251</accession>
<dbReference type="Proteomes" id="UP000612585">
    <property type="component" value="Unassembled WGS sequence"/>
</dbReference>
<keyword evidence="2" id="KW-1185">Reference proteome</keyword>